<dbReference type="Gene3D" id="3.40.50.1000">
    <property type="entry name" value="HAD superfamily/HAD-like"/>
    <property type="match status" value="1"/>
</dbReference>
<dbReference type="Gene3D" id="1.10.150.240">
    <property type="entry name" value="Putative phosphatase, domain 2"/>
    <property type="match status" value="1"/>
</dbReference>
<organism evidence="1">
    <name type="scientific">human gut metagenome</name>
    <dbReference type="NCBI Taxonomy" id="408170"/>
    <lineage>
        <taxon>unclassified sequences</taxon>
        <taxon>metagenomes</taxon>
        <taxon>organismal metagenomes</taxon>
    </lineage>
</organism>
<dbReference type="InterPro" id="IPR041492">
    <property type="entry name" value="HAD_2"/>
</dbReference>
<protein>
    <submittedName>
        <fullName evidence="1">Uncharacterized protein</fullName>
    </submittedName>
</protein>
<evidence type="ECO:0000313" key="1">
    <source>
        <dbReference type="EMBL" id="ETJ17061.1"/>
    </source>
</evidence>
<dbReference type="Pfam" id="PF13419">
    <property type="entry name" value="HAD_2"/>
    <property type="match status" value="1"/>
</dbReference>
<dbReference type="InterPro" id="IPR036412">
    <property type="entry name" value="HAD-like_sf"/>
</dbReference>
<dbReference type="CDD" id="cd07505">
    <property type="entry name" value="HAD_BPGM-like"/>
    <property type="match status" value="1"/>
</dbReference>
<dbReference type="SUPFAM" id="SSF56784">
    <property type="entry name" value="HAD-like"/>
    <property type="match status" value="1"/>
</dbReference>
<dbReference type="AlphaFoldDB" id="W1WGL7"/>
<comment type="caution">
    <text evidence="1">The sequence shown here is derived from an EMBL/GenBank/DDBJ whole genome shotgun (WGS) entry which is preliminary data.</text>
</comment>
<gene>
    <name evidence="1" type="ORF">Q604_UNBc4C00018G0010</name>
</gene>
<dbReference type="SFLD" id="SFLDG01129">
    <property type="entry name" value="C1.5:_HAD__Beta-PGM__Phosphata"/>
    <property type="match status" value="1"/>
</dbReference>
<dbReference type="NCBIfam" id="TIGR01509">
    <property type="entry name" value="HAD-SF-IA-v3"/>
    <property type="match status" value="1"/>
</dbReference>
<dbReference type="GO" id="GO:0016791">
    <property type="term" value="F:phosphatase activity"/>
    <property type="evidence" value="ECO:0007669"/>
    <property type="project" value="TreeGrafter"/>
</dbReference>
<proteinExistence type="predicted"/>
<dbReference type="PANTHER" id="PTHR18901:SF38">
    <property type="entry name" value="PSEUDOURIDINE-5'-PHOSPHATASE"/>
    <property type="match status" value="1"/>
</dbReference>
<accession>W1WGL7</accession>
<dbReference type="PANTHER" id="PTHR18901">
    <property type="entry name" value="2-DEOXYGLUCOSE-6-PHOSPHATE PHOSPHATASE 2"/>
    <property type="match status" value="1"/>
</dbReference>
<dbReference type="EMBL" id="AZMM01018799">
    <property type="protein sequence ID" value="ETJ17061.1"/>
    <property type="molecule type" value="Genomic_DNA"/>
</dbReference>
<dbReference type="InterPro" id="IPR023198">
    <property type="entry name" value="PGP-like_dom2"/>
</dbReference>
<sequence>MSQIIKEQHNEQINHIIDKNKKLLIFDMDGTLLDSMVFWQNLGRRYLESKGKAPENNLEKIIESMTLKESASYFKTKYNLEEDVETIIKQVLDFIEDKYLNEIPLKKGVKEFLIKAHSDGYKMCILTTSEKSQAIGALKRTGVLDLFDAVYTDRDFDLSKKNPQIYVKTCEKMGESPSDTVVFEDALYAVESAKKAQCTVIGVYDEYSKCDWQNIKNIANSTIDWRWYWYNKKAST</sequence>
<name>W1WGL7_9ZZZZ</name>
<dbReference type="InterPro" id="IPR006439">
    <property type="entry name" value="HAD-SF_hydro_IA"/>
</dbReference>
<dbReference type="InterPro" id="IPR023214">
    <property type="entry name" value="HAD_sf"/>
</dbReference>
<reference evidence="1" key="1">
    <citation type="submission" date="2013-12" db="EMBL/GenBank/DDBJ databases">
        <title>A Varibaculum cambriense genome reconstructed from a premature infant gut community with otherwise low bacterial novelty that shifts toward anaerobic metabolism during the third week of life.</title>
        <authorList>
            <person name="Brown C.T."/>
            <person name="Sharon I."/>
            <person name="Thomas B.C."/>
            <person name="Castelle C.J."/>
            <person name="Morowitz M.J."/>
            <person name="Banfield J.F."/>
        </authorList>
    </citation>
    <scope>NUCLEOTIDE SEQUENCE</scope>
</reference>
<dbReference type="SFLD" id="SFLDS00003">
    <property type="entry name" value="Haloacid_Dehalogenase"/>
    <property type="match status" value="1"/>
</dbReference>